<dbReference type="EMBL" id="JAJFAZ020000006">
    <property type="protein sequence ID" value="KAI5324144.1"/>
    <property type="molecule type" value="Genomic_DNA"/>
</dbReference>
<comment type="caution">
    <text evidence="3">The sequence shown here is derived from an EMBL/GenBank/DDBJ whole genome shotgun (WGS) entry which is preliminary data.</text>
</comment>
<gene>
    <name evidence="3" type="ORF">L3X38_033217</name>
</gene>
<evidence type="ECO:0000256" key="2">
    <source>
        <dbReference type="PROSITE-ProRule" id="PRU00708"/>
    </source>
</evidence>
<dbReference type="InterPro" id="IPR011990">
    <property type="entry name" value="TPR-like_helical_dom_sf"/>
</dbReference>
<organism evidence="3 4">
    <name type="scientific">Prunus dulcis</name>
    <name type="common">Almond</name>
    <name type="synonym">Amygdalus dulcis</name>
    <dbReference type="NCBI Taxonomy" id="3755"/>
    <lineage>
        <taxon>Eukaryota</taxon>
        <taxon>Viridiplantae</taxon>
        <taxon>Streptophyta</taxon>
        <taxon>Embryophyta</taxon>
        <taxon>Tracheophyta</taxon>
        <taxon>Spermatophyta</taxon>
        <taxon>Magnoliopsida</taxon>
        <taxon>eudicotyledons</taxon>
        <taxon>Gunneridae</taxon>
        <taxon>Pentapetalae</taxon>
        <taxon>rosids</taxon>
        <taxon>fabids</taxon>
        <taxon>Rosales</taxon>
        <taxon>Rosaceae</taxon>
        <taxon>Amygdaloideae</taxon>
        <taxon>Amygdaleae</taxon>
        <taxon>Prunus</taxon>
    </lineage>
</organism>
<dbReference type="InterPro" id="IPR046960">
    <property type="entry name" value="PPR_At4g14850-like_plant"/>
</dbReference>
<evidence type="ECO:0000313" key="4">
    <source>
        <dbReference type="Proteomes" id="UP001054821"/>
    </source>
</evidence>
<feature type="repeat" description="PPR" evidence="2">
    <location>
        <begin position="5"/>
        <end position="39"/>
    </location>
</feature>
<dbReference type="Proteomes" id="UP001054821">
    <property type="component" value="Chromosome 6"/>
</dbReference>
<dbReference type="InterPro" id="IPR002885">
    <property type="entry name" value="PPR_rpt"/>
</dbReference>
<dbReference type="NCBIfam" id="TIGR00756">
    <property type="entry name" value="PPR"/>
    <property type="match status" value="1"/>
</dbReference>
<protein>
    <recommendedName>
        <fullName evidence="5">Pentatricopeptide repeat-containing protein</fullName>
    </recommendedName>
</protein>
<proteinExistence type="predicted"/>
<name>A0AAD4YWR9_PRUDU</name>
<evidence type="ECO:0000313" key="3">
    <source>
        <dbReference type="EMBL" id="KAI5324144.1"/>
    </source>
</evidence>
<dbReference type="GO" id="GO:0009451">
    <property type="term" value="P:RNA modification"/>
    <property type="evidence" value="ECO:0007669"/>
    <property type="project" value="InterPro"/>
</dbReference>
<sequence length="163" mass="18444">MPRRVEMAWNIMIVGYARYGEVESCLDLLNEMRESLCQPDQWTFSAPMIACAEALEFWHGCMVHALIIKSGWSSAAEVKNSVFKFLKVFESTGILTQVSWNAWYSYNILADIKVIHIIPAEETIVPVDKSSTSLTSSVYQSISMGLKNFCDLVLDRGMDLSYL</sequence>
<dbReference type="PROSITE" id="PS51375">
    <property type="entry name" value="PPR"/>
    <property type="match status" value="1"/>
</dbReference>
<accession>A0AAD4YWR9</accession>
<keyword evidence="1" id="KW-0677">Repeat</keyword>
<keyword evidence="4" id="KW-1185">Reference proteome</keyword>
<evidence type="ECO:0000256" key="1">
    <source>
        <dbReference type="ARBA" id="ARBA00022737"/>
    </source>
</evidence>
<reference evidence="3 4" key="1">
    <citation type="journal article" date="2022" name="G3 (Bethesda)">
        <title>Whole-genome sequence and methylome profiling of the almond [Prunus dulcis (Mill.) D.A. Webb] cultivar 'Nonpareil'.</title>
        <authorList>
            <person name="D'Amico-Willman K.M."/>
            <person name="Ouma W.Z."/>
            <person name="Meulia T."/>
            <person name="Sideli G.M."/>
            <person name="Gradziel T.M."/>
            <person name="Fresnedo-Ramirez J."/>
        </authorList>
    </citation>
    <scope>NUCLEOTIDE SEQUENCE [LARGE SCALE GENOMIC DNA]</scope>
    <source>
        <strain evidence="3">Clone GOH B32 T37-40</strain>
    </source>
</reference>
<dbReference type="GO" id="GO:0003723">
    <property type="term" value="F:RNA binding"/>
    <property type="evidence" value="ECO:0007669"/>
    <property type="project" value="InterPro"/>
</dbReference>
<dbReference type="Gene3D" id="1.25.40.10">
    <property type="entry name" value="Tetratricopeptide repeat domain"/>
    <property type="match status" value="1"/>
</dbReference>
<dbReference type="PANTHER" id="PTHR47926">
    <property type="entry name" value="PENTATRICOPEPTIDE REPEAT-CONTAINING PROTEIN"/>
    <property type="match status" value="1"/>
</dbReference>
<evidence type="ECO:0008006" key="5">
    <source>
        <dbReference type="Google" id="ProtNLM"/>
    </source>
</evidence>
<dbReference type="AlphaFoldDB" id="A0AAD4YWR9"/>
<dbReference type="Pfam" id="PF13041">
    <property type="entry name" value="PPR_2"/>
    <property type="match status" value="1"/>
</dbReference>